<dbReference type="Proteomes" id="UP000095401">
    <property type="component" value="Chromosome"/>
</dbReference>
<evidence type="ECO:0000313" key="4">
    <source>
        <dbReference type="Proteomes" id="UP000095401"/>
    </source>
</evidence>
<proteinExistence type="predicted"/>
<dbReference type="EMBL" id="CP017415">
    <property type="protein sequence ID" value="AOU98163.1"/>
    <property type="molecule type" value="Genomic_DNA"/>
</dbReference>
<name>A0A1D8INU8_9GAMM</name>
<dbReference type="EMBL" id="CP017415">
    <property type="protein sequence ID" value="AOU98153.1"/>
    <property type="molecule type" value="Genomic_DNA"/>
</dbReference>
<accession>A0A1D8INU8</accession>
<dbReference type="KEGG" id="aprs:BI364_09520"/>
<reference evidence="4" key="1">
    <citation type="submission" date="2016-09" db="EMBL/GenBank/DDBJ databases">
        <title>Acidihalobacter prosperus F5.</title>
        <authorList>
            <person name="Khaleque H.N."/>
            <person name="Ramsay J.P."/>
            <person name="Kaksonen A.H."/>
            <person name="Boxall N.J."/>
            <person name="Watkin E.L.J."/>
        </authorList>
    </citation>
    <scope>NUCLEOTIDE SEQUENCE [LARGE SCALE GENOMIC DNA]</scope>
    <source>
        <strain evidence="4">F5</strain>
    </source>
</reference>
<sequence length="245" mass="27260">MHEIKQAAETVNQKREELQIAQEKLADVKTAAQLPQAARTRVEQMLADPRNDPANLVRIYRGPTGGAQTYELHERIEQPAEDDILERLRQQLQAEVGNAHLEDRTPDVAEINAEIREIEGARAAMAVQQARVASLSNELAQLEKILADAVIEFARSHFDAGRTAYRKSLDATLNALTMMAAANALGSQWSARGARAWPDQIEPYLNQPNRPQHQPVDFRAAVTGDAFQRARGFLINKLTQLGVEI</sequence>
<gene>
    <name evidence="2" type="ORF">BI364_09460</name>
    <name evidence="3" type="ORF">BI364_09520</name>
</gene>
<dbReference type="RefSeq" id="WP_070078529.1">
    <property type="nucleotide sequence ID" value="NZ_CP017415.1"/>
</dbReference>
<keyword evidence="4" id="KW-1185">Reference proteome</keyword>
<keyword evidence="1" id="KW-0175">Coiled coil</keyword>
<protein>
    <submittedName>
        <fullName evidence="2">Uncharacterized protein</fullName>
    </submittedName>
</protein>
<evidence type="ECO:0000313" key="2">
    <source>
        <dbReference type="EMBL" id="AOU98153.1"/>
    </source>
</evidence>
<dbReference type="AlphaFoldDB" id="A0A1D8INU8"/>
<evidence type="ECO:0000313" key="3">
    <source>
        <dbReference type="EMBL" id="AOU98163.1"/>
    </source>
</evidence>
<dbReference type="KEGG" id="aprs:BI364_09460"/>
<reference evidence="2" key="2">
    <citation type="journal article" date="2020" name="Int. J. Syst. Evol. Microbiol.">
        <title>Genome-based classification of Acidihalobacter prosperus F5 (=DSM 105917=JCM 32255) as Acidihalobacter yilgarnensis sp. nov.</title>
        <authorList>
            <person name="Khaleque H.N."/>
            <person name="Gonzalez C."/>
            <person name="Johnson D.B."/>
            <person name="Kaksonen A.H."/>
            <person name="Holmes D.S."/>
            <person name="Watkin E.L.J."/>
        </authorList>
    </citation>
    <scope>NUCLEOTIDE SEQUENCE</scope>
    <source>
        <strain evidence="2">F5</strain>
    </source>
</reference>
<organism evidence="2 4">
    <name type="scientific">Acidihalobacter yilgarnensis</name>
    <dbReference type="NCBI Taxonomy" id="2819280"/>
    <lineage>
        <taxon>Bacteria</taxon>
        <taxon>Pseudomonadati</taxon>
        <taxon>Pseudomonadota</taxon>
        <taxon>Gammaproteobacteria</taxon>
        <taxon>Chromatiales</taxon>
        <taxon>Ectothiorhodospiraceae</taxon>
        <taxon>Acidihalobacter</taxon>
    </lineage>
</organism>
<evidence type="ECO:0000256" key="1">
    <source>
        <dbReference type="SAM" id="Coils"/>
    </source>
</evidence>
<feature type="coiled-coil region" evidence="1">
    <location>
        <begin position="1"/>
        <end position="31"/>
    </location>
</feature>
<feature type="coiled-coil region" evidence="1">
    <location>
        <begin position="118"/>
        <end position="152"/>
    </location>
</feature>